<name>A0A2T0W4V7_9RHOB</name>
<dbReference type="EMBL" id="PVTP01000001">
    <property type="protein sequence ID" value="PRY80515.1"/>
    <property type="molecule type" value="Genomic_DNA"/>
</dbReference>
<dbReference type="PANTHER" id="PTHR43584:SF8">
    <property type="entry name" value="N-ACETYLMURAMATE ALPHA-1-PHOSPHATE URIDYLYLTRANSFERASE"/>
    <property type="match status" value="1"/>
</dbReference>
<dbReference type="AlphaFoldDB" id="A0A2T0W4V7"/>
<accession>A0A2T0W4V7</accession>
<dbReference type="Pfam" id="PF12804">
    <property type="entry name" value="NTP_transf_3"/>
    <property type="match status" value="1"/>
</dbReference>
<dbReference type="Proteomes" id="UP000238007">
    <property type="component" value="Unassembled WGS sequence"/>
</dbReference>
<evidence type="ECO:0000256" key="2">
    <source>
        <dbReference type="ARBA" id="ARBA00022695"/>
    </source>
</evidence>
<evidence type="ECO:0000256" key="3">
    <source>
        <dbReference type="ARBA" id="ARBA00022842"/>
    </source>
</evidence>
<dbReference type="PANTHER" id="PTHR43584">
    <property type="entry name" value="NUCLEOTIDYL TRANSFERASE"/>
    <property type="match status" value="1"/>
</dbReference>
<protein>
    <submittedName>
        <fullName evidence="5">MobA-like NTP transferase protein</fullName>
    </submittedName>
</protein>
<keyword evidence="1 5" id="KW-0808">Transferase</keyword>
<dbReference type="SUPFAM" id="SSF53448">
    <property type="entry name" value="Nucleotide-diphospho-sugar transferases"/>
    <property type="match status" value="1"/>
</dbReference>
<keyword evidence="2" id="KW-0548">Nucleotidyltransferase</keyword>
<organism evidence="5 6">
    <name type="scientific">Yoonia maritima</name>
    <dbReference type="NCBI Taxonomy" id="1435347"/>
    <lineage>
        <taxon>Bacteria</taxon>
        <taxon>Pseudomonadati</taxon>
        <taxon>Pseudomonadota</taxon>
        <taxon>Alphaproteobacteria</taxon>
        <taxon>Rhodobacterales</taxon>
        <taxon>Paracoccaceae</taxon>
        <taxon>Yoonia</taxon>
    </lineage>
</organism>
<keyword evidence="3" id="KW-0460">Magnesium</keyword>
<dbReference type="GO" id="GO:0016779">
    <property type="term" value="F:nucleotidyltransferase activity"/>
    <property type="evidence" value="ECO:0007669"/>
    <property type="project" value="UniProtKB-KW"/>
</dbReference>
<proteinExistence type="predicted"/>
<evidence type="ECO:0000313" key="5">
    <source>
        <dbReference type="EMBL" id="PRY80515.1"/>
    </source>
</evidence>
<dbReference type="InterPro" id="IPR025877">
    <property type="entry name" value="MobA-like_NTP_Trfase"/>
</dbReference>
<dbReference type="RefSeq" id="WP_106354149.1">
    <property type="nucleotide sequence ID" value="NZ_PVTP01000001.1"/>
</dbReference>
<sequence length="164" mass="17641">MKYDNNRPRMAVILADGIGSPLGPTTDSSAKCLSPVGGSVILERIIRNCLSCGMSQFVLVLGHRADDIKQFVNKTFRGIRITYVINDRYRETNSSYALMCAASTVGSAEFVKLDADTLFEVKILRQLVDDDRPNVVCIDRNAVLGDADIGISASASLAPASPTG</sequence>
<dbReference type="Gene3D" id="3.90.550.10">
    <property type="entry name" value="Spore Coat Polysaccharide Biosynthesis Protein SpsA, Chain A"/>
    <property type="match status" value="1"/>
</dbReference>
<feature type="domain" description="MobA-like NTP transferase" evidence="4">
    <location>
        <begin position="11"/>
        <end position="138"/>
    </location>
</feature>
<dbReference type="InterPro" id="IPR029044">
    <property type="entry name" value="Nucleotide-diphossugar_trans"/>
</dbReference>
<keyword evidence="6" id="KW-1185">Reference proteome</keyword>
<dbReference type="InterPro" id="IPR050065">
    <property type="entry name" value="GlmU-like"/>
</dbReference>
<dbReference type="OrthoDB" id="9814110at2"/>
<evidence type="ECO:0000256" key="1">
    <source>
        <dbReference type="ARBA" id="ARBA00022679"/>
    </source>
</evidence>
<evidence type="ECO:0000313" key="6">
    <source>
        <dbReference type="Proteomes" id="UP000238007"/>
    </source>
</evidence>
<reference evidence="5 6" key="1">
    <citation type="submission" date="2018-03" db="EMBL/GenBank/DDBJ databases">
        <title>Genomic Encyclopedia of Archaeal and Bacterial Type Strains, Phase II (KMG-II): from individual species to whole genera.</title>
        <authorList>
            <person name="Goeker M."/>
        </authorList>
    </citation>
    <scope>NUCLEOTIDE SEQUENCE [LARGE SCALE GENOMIC DNA]</scope>
    <source>
        <strain evidence="5 6">DSM 101533</strain>
    </source>
</reference>
<gene>
    <name evidence="5" type="ORF">CLV80_101370</name>
</gene>
<evidence type="ECO:0000259" key="4">
    <source>
        <dbReference type="Pfam" id="PF12804"/>
    </source>
</evidence>
<comment type="caution">
    <text evidence="5">The sequence shown here is derived from an EMBL/GenBank/DDBJ whole genome shotgun (WGS) entry which is preliminary data.</text>
</comment>